<feature type="domain" description="RNase III" evidence="1">
    <location>
        <begin position="5"/>
        <end position="38"/>
    </location>
</feature>
<protein>
    <submittedName>
        <fullName evidence="2">Ribonuclease 3</fullName>
    </submittedName>
</protein>
<gene>
    <name evidence="2" type="ORF">Q604_UNBC10829G0001</name>
</gene>
<name>W1XZ99_9ZZZZ</name>
<evidence type="ECO:0000259" key="1">
    <source>
        <dbReference type="PROSITE" id="PS50142"/>
    </source>
</evidence>
<dbReference type="SUPFAM" id="SSF69065">
    <property type="entry name" value="RNase III domain-like"/>
    <property type="match status" value="1"/>
</dbReference>
<dbReference type="Gene3D" id="1.10.1520.10">
    <property type="entry name" value="Ribonuclease III domain"/>
    <property type="match status" value="1"/>
</dbReference>
<dbReference type="AlphaFoldDB" id="W1XZ99"/>
<proteinExistence type="predicted"/>
<reference evidence="2" key="1">
    <citation type="submission" date="2013-12" db="EMBL/GenBank/DDBJ databases">
        <title>A Varibaculum cambriense genome reconstructed from a premature infant gut community with otherwise low bacterial novelty that shifts toward anaerobic metabolism during the third week of life.</title>
        <authorList>
            <person name="Brown C.T."/>
            <person name="Sharon I."/>
            <person name="Thomas B.C."/>
            <person name="Castelle C.J."/>
            <person name="Morowitz M.J."/>
            <person name="Banfield J.F."/>
        </authorList>
    </citation>
    <scope>NUCLEOTIDE SEQUENCE</scope>
</reference>
<evidence type="ECO:0000313" key="2">
    <source>
        <dbReference type="EMBL" id="ETJ34755.1"/>
    </source>
</evidence>
<dbReference type="GO" id="GO:0006396">
    <property type="term" value="P:RNA processing"/>
    <property type="evidence" value="ECO:0007669"/>
    <property type="project" value="InterPro"/>
</dbReference>
<feature type="non-terminal residue" evidence="2">
    <location>
        <position position="38"/>
    </location>
</feature>
<organism evidence="2">
    <name type="scientific">human gut metagenome</name>
    <dbReference type="NCBI Taxonomy" id="408170"/>
    <lineage>
        <taxon>unclassified sequences</taxon>
        <taxon>metagenomes</taxon>
        <taxon>organismal metagenomes</taxon>
    </lineage>
</organism>
<dbReference type="PROSITE" id="PS50142">
    <property type="entry name" value="RNASE_3_2"/>
    <property type="match status" value="1"/>
</dbReference>
<dbReference type="GO" id="GO:0004525">
    <property type="term" value="F:ribonuclease III activity"/>
    <property type="evidence" value="ECO:0007669"/>
    <property type="project" value="InterPro"/>
</dbReference>
<sequence length="38" mass="4496">MKELETVLEQRFGLVFSDKQLLETAFTHTSYANEHRLL</sequence>
<dbReference type="InterPro" id="IPR036389">
    <property type="entry name" value="RNase_III_sf"/>
</dbReference>
<accession>W1XZ99</accession>
<dbReference type="InterPro" id="IPR000999">
    <property type="entry name" value="RNase_III_dom"/>
</dbReference>
<comment type="caution">
    <text evidence="2">The sequence shown here is derived from an EMBL/GenBank/DDBJ whole genome shotgun (WGS) entry which is preliminary data.</text>
</comment>
<dbReference type="EMBL" id="AZMM01010829">
    <property type="protein sequence ID" value="ETJ34755.1"/>
    <property type="molecule type" value="Genomic_DNA"/>
</dbReference>